<feature type="domain" description="DUF4097" evidence="2">
    <location>
        <begin position="114"/>
        <end position="226"/>
    </location>
</feature>
<dbReference type="Gene3D" id="2.160.20.120">
    <property type="match status" value="1"/>
</dbReference>
<dbReference type="InterPro" id="IPR025164">
    <property type="entry name" value="Toastrack_DUF4097"/>
</dbReference>
<dbReference type="RefSeq" id="WP_184966662.1">
    <property type="nucleotide sequence ID" value="NZ_JACHIN010000008.1"/>
</dbReference>
<keyword evidence="1" id="KW-0732">Signal</keyword>
<sequence length="229" mass="23151">MKTIVFAGALLASTAVLTGCGLASIGGPTEESVVNYDVNDKVALLDVNSGSGDIVITESERSGIRVTETLQWRNTKPQAEHKVEGDTLRVTYDCKGGFGSCSVSYKIEVPKGLKVKADAGSGTITLRNLTGELEASAGSGDIEASSLGGKKVLADAGSGSIDLKYASAPADVSLEAGSGDVTLTLPGGSYNVSANADSGNSKVEVTNDPNAANRVNIEAGSGNINVVPG</sequence>
<feature type="chain" id="PRO_5039665896" evidence="1">
    <location>
        <begin position="19"/>
        <end position="229"/>
    </location>
</feature>
<name>A0A7W8A670_9ACTN</name>
<accession>A0A7W8A670</accession>
<dbReference type="Pfam" id="PF13349">
    <property type="entry name" value="DUF4097"/>
    <property type="match status" value="1"/>
</dbReference>
<evidence type="ECO:0000259" key="2">
    <source>
        <dbReference type="Pfam" id="PF13349"/>
    </source>
</evidence>
<proteinExistence type="predicted"/>
<evidence type="ECO:0000256" key="1">
    <source>
        <dbReference type="SAM" id="SignalP"/>
    </source>
</evidence>
<dbReference type="AlphaFoldDB" id="A0A7W8A670"/>
<gene>
    <name evidence="3" type="ORF">HNR40_005780</name>
</gene>
<comment type="caution">
    <text evidence="3">The sequence shown here is derived from an EMBL/GenBank/DDBJ whole genome shotgun (WGS) entry which is preliminary data.</text>
</comment>
<dbReference type="EMBL" id="JACHIN010000008">
    <property type="protein sequence ID" value="MBB5080293.1"/>
    <property type="molecule type" value="Genomic_DNA"/>
</dbReference>
<organism evidence="3 4">
    <name type="scientific">Nonomuraea endophytica</name>
    <dbReference type="NCBI Taxonomy" id="714136"/>
    <lineage>
        <taxon>Bacteria</taxon>
        <taxon>Bacillati</taxon>
        <taxon>Actinomycetota</taxon>
        <taxon>Actinomycetes</taxon>
        <taxon>Streptosporangiales</taxon>
        <taxon>Streptosporangiaceae</taxon>
        <taxon>Nonomuraea</taxon>
    </lineage>
</organism>
<feature type="signal peptide" evidence="1">
    <location>
        <begin position="1"/>
        <end position="18"/>
    </location>
</feature>
<keyword evidence="4" id="KW-1185">Reference proteome</keyword>
<protein>
    <submittedName>
        <fullName evidence="3">DUF4097 and DUF4098 domain-containing protein YvlB</fullName>
    </submittedName>
</protein>
<evidence type="ECO:0000313" key="3">
    <source>
        <dbReference type="EMBL" id="MBB5080293.1"/>
    </source>
</evidence>
<reference evidence="3 4" key="1">
    <citation type="submission" date="2020-08" db="EMBL/GenBank/DDBJ databases">
        <title>Genomic Encyclopedia of Type Strains, Phase IV (KMG-IV): sequencing the most valuable type-strain genomes for metagenomic binning, comparative biology and taxonomic classification.</title>
        <authorList>
            <person name="Goeker M."/>
        </authorList>
    </citation>
    <scope>NUCLEOTIDE SEQUENCE [LARGE SCALE GENOMIC DNA]</scope>
    <source>
        <strain evidence="3 4">DSM 45385</strain>
    </source>
</reference>
<dbReference type="Proteomes" id="UP000568380">
    <property type="component" value="Unassembled WGS sequence"/>
</dbReference>
<evidence type="ECO:0000313" key="4">
    <source>
        <dbReference type="Proteomes" id="UP000568380"/>
    </source>
</evidence>
<dbReference type="PROSITE" id="PS51257">
    <property type="entry name" value="PROKAR_LIPOPROTEIN"/>
    <property type="match status" value="1"/>
</dbReference>